<evidence type="ECO:0000256" key="1">
    <source>
        <dbReference type="ARBA" id="ARBA00010599"/>
    </source>
</evidence>
<gene>
    <name evidence="12" type="ORF">Ciccas_005542</name>
</gene>
<accession>A0ABD2Q9B0</accession>
<keyword evidence="6" id="KW-0325">Glycoprotein</keyword>
<dbReference type="Pfam" id="PF15065">
    <property type="entry name" value="NCU-G1"/>
    <property type="match status" value="1"/>
</dbReference>
<dbReference type="PANTHER" id="PTHR31981">
    <property type="entry name" value="GLYCOSYLATED LYSOSOMAL MEMBRANE PROTEIN"/>
    <property type="match status" value="1"/>
</dbReference>
<comment type="subunit">
    <text evidence="10">Interacts (via lumenal domain) with lysosomal protein MFSD1; the interaction starts while both proteins are still in the endoplasmic reticulum and is required for stabilization of MFSD1 in lysosomes but has no direct effect on its targeting to lysosomes or transporter activity.</text>
</comment>
<protein>
    <submittedName>
        <fullName evidence="12">Uncharacterized protein</fullName>
    </submittedName>
</protein>
<evidence type="ECO:0000256" key="3">
    <source>
        <dbReference type="ARBA" id="ARBA00022729"/>
    </source>
</evidence>
<dbReference type="AlphaFoldDB" id="A0ABD2Q9B0"/>
<comment type="subcellular location">
    <subcellularLocation>
        <location evidence="9">Lysosome membrane</location>
        <topology evidence="9">Single-pass type I membrane protein</topology>
        <orientation evidence="9">Lumenal side</orientation>
    </subcellularLocation>
</comment>
<feature type="transmembrane region" description="Helical" evidence="11">
    <location>
        <begin position="233"/>
        <end position="254"/>
    </location>
</feature>
<proteinExistence type="inferred from homology"/>
<comment type="caution">
    <text evidence="12">The sequence shown here is derived from an EMBL/GenBank/DDBJ whole genome shotgun (WGS) entry which is preliminary data.</text>
</comment>
<evidence type="ECO:0000313" key="12">
    <source>
        <dbReference type="EMBL" id="KAL3315817.1"/>
    </source>
</evidence>
<organism evidence="12 13">
    <name type="scientific">Cichlidogyrus casuarinus</name>
    <dbReference type="NCBI Taxonomy" id="1844966"/>
    <lineage>
        <taxon>Eukaryota</taxon>
        <taxon>Metazoa</taxon>
        <taxon>Spiralia</taxon>
        <taxon>Lophotrochozoa</taxon>
        <taxon>Platyhelminthes</taxon>
        <taxon>Monogenea</taxon>
        <taxon>Monopisthocotylea</taxon>
        <taxon>Dactylogyridea</taxon>
        <taxon>Ancyrocephalidae</taxon>
        <taxon>Cichlidogyrus</taxon>
    </lineage>
</organism>
<keyword evidence="2 11" id="KW-0812">Transmembrane</keyword>
<evidence type="ECO:0000256" key="8">
    <source>
        <dbReference type="ARBA" id="ARBA00024176"/>
    </source>
</evidence>
<evidence type="ECO:0000256" key="9">
    <source>
        <dbReference type="ARBA" id="ARBA00024189"/>
    </source>
</evidence>
<evidence type="ECO:0000256" key="5">
    <source>
        <dbReference type="ARBA" id="ARBA00023136"/>
    </source>
</evidence>
<keyword evidence="4 11" id="KW-1133">Transmembrane helix</keyword>
<keyword evidence="7" id="KW-0458">Lysosome</keyword>
<evidence type="ECO:0000313" key="13">
    <source>
        <dbReference type="Proteomes" id="UP001626550"/>
    </source>
</evidence>
<evidence type="ECO:0000256" key="7">
    <source>
        <dbReference type="ARBA" id="ARBA00023228"/>
    </source>
</evidence>
<dbReference type="EMBL" id="JBJKFK010000658">
    <property type="protein sequence ID" value="KAL3315817.1"/>
    <property type="molecule type" value="Genomic_DNA"/>
</dbReference>
<dbReference type="Proteomes" id="UP001626550">
    <property type="component" value="Unassembled WGS sequence"/>
</dbReference>
<comment type="function">
    <text evidence="8">Required to protect lysosomal transporter MFSD1 from lysosomal proteolysis and for MFSD1 lysosomal localization.</text>
</comment>
<keyword evidence="5 11" id="KW-0472">Membrane</keyword>
<evidence type="ECO:0000256" key="10">
    <source>
        <dbReference type="ARBA" id="ARBA00044960"/>
    </source>
</evidence>
<evidence type="ECO:0000256" key="11">
    <source>
        <dbReference type="SAM" id="Phobius"/>
    </source>
</evidence>
<dbReference type="GO" id="GO:0005765">
    <property type="term" value="C:lysosomal membrane"/>
    <property type="evidence" value="ECO:0007669"/>
    <property type="project" value="UniProtKB-SubCell"/>
</dbReference>
<keyword evidence="13" id="KW-1185">Reference proteome</keyword>
<name>A0ABD2Q9B0_9PLAT</name>
<comment type="similarity">
    <text evidence="1">Belongs to the GLMP family.</text>
</comment>
<evidence type="ECO:0000256" key="4">
    <source>
        <dbReference type="ARBA" id="ARBA00022989"/>
    </source>
</evidence>
<evidence type="ECO:0000256" key="6">
    <source>
        <dbReference type="ARBA" id="ARBA00023180"/>
    </source>
</evidence>
<sequence>MDEFEWNLKHYSRSFDSNGFLSVKYSGLSDYGKVDLEVIFSEQSQFEQNPPKLKFIPGLNLVANVVYDSIQGSLKGQMIYDYIVYSNFKLEDGESFPLEKVTFMSDELTPGIFTEFNLFLGEKTGNVKPTPSGSSPFYSQHRPVCYNSVTNPSLSTSEILDFQSQNLVDWKSYFIHQNKTIAAYFYAENITQNSRSLSFSCGEAASNNNITSMSFLFGFDQPPVTRIGYKSKVILIILLIIPTACFVGCIVFIISKKLNDPNKTHADMESEANDPLV</sequence>
<reference evidence="12 13" key="1">
    <citation type="submission" date="2024-11" db="EMBL/GenBank/DDBJ databases">
        <title>Adaptive evolution of stress response genes in parasites aligns with host niche diversity.</title>
        <authorList>
            <person name="Hahn C."/>
            <person name="Resl P."/>
        </authorList>
    </citation>
    <scope>NUCLEOTIDE SEQUENCE [LARGE SCALE GENOMIC DNA]</scope>
    <source>
        <strain evidence="12">EGGRZ-B1_66</strain>
        <tissue evidence="12">Body</tissue>
    </source>
</reference>
<dbReference type="PANTHER" id="PTHR31981:SF1">
    <property type="entry name" value="GLYCOSYLATED LYSOSOMAL MEMBRANE PROTEIN"/>
    <property type="match status" value="1"/>
</dbReference>
<evidence type="ECO:0000256" key="2">
    <source>
        <dbReference type="ARBA" id="ARBA00022692"/>
    </source>
</evidence>
<dbReference type="InterPro" id="IPR029382">
    <property type="entry name" value="NCU-G1"/>
</dbReference>
<keyword evidence="3" id="KW-0732">Signal</keyword>